<dbReference type="InterPro" id="IPR000253">
    <property type="entry name" value="FHA_dom"/>
</dbReference>
<evidence type="ECO:0000313" key="3">
    <source>
        <dbReference type="Proteomes" id="UP000623795"/>
    </source>
</evidence>
<dbReference type="PROSITE" id="PS50006">
    <property type="entry name" value="FHA_DOMAIN"/>
    <property type="match status" value="1"/>
</dbReference>
<dbReference type="InterPro" id="IPR029787">
    <property type="entry name" value="Nucleotide_cyclase"/>
</dbReference>
<reference evidence="2 3" key="1">
    <citation type="submission" date="2019-12" db="EMBL/GenBank/DDBJ databases">
        <title>Comparative genomics gives insights into the taxonomy of the Azoarcus-Aromatoleum group and reveals separate origins of nif in the plant-associated Azoarcus and non-plant-associated Aromatoleum sub-groups.</title>
        <authorList>
            <person name="Lafos M."/>
            <person name="Maluk M."/>
            <person name="Batista M."/>
            <person name="Junghare M."/>
            <person name="Carmona M."/>
            <person name="Faoro H."/>
            <person name="Cruz L.M."/>
            <person name="Battistoni F."/>
            <person name="De Souza E."/>
            <person name="Pedrosa F."/>
            <person name="Chen W.-M."/>
            <person name="Poole P.S."/>
            <person name="Dixon R.A."/>
            <person name="James E.K."/>
        </authorList>
    </citation>
    <scope>NUCLEOTIDE SEQUENCE [LARGE SCALE GENOMIC DNA]</scope>
    <source>
        <strain evidence="2 3">Td21</strain>
    </source>
</reference>
<protein>
    <submittedName>
        <fullName evidence="2">FHA domain-containing protein</fullName>
    </submittedName>
</protein>
<sequence length="285" mass="30538">MAQPNNVCVLVAEIPGVDRLTDALDAAEAKHALERCLNRVDRAIEAKGGTALRRGSARIRAVFPRTDDAISASCEMLERVQSLPPLRGLRMTICVGLHFGADESGEAEVGALHLAEIAKPGQALASEAVVARLSSASRQFVAAAPSRDPALAGLGFTAFTIARQPASVPVERPAERPIMQRACVRHGEETLVVDESRPVVLFGRELGNDVVIADPRASRQHARIERRREGFVLIDQSTNGTYFAEDGGTERCIKGAEIVLTGSGRIGCGFVANEIEPELVFIEIV</sequence>
<dbReference type="Gene3D" id="3.30.70.1230">
    <property type="entry name" value="Nucleotide cyclase"/>
    <property type="match status" value="1"/>
</dbReference>
<dbReference type="SMART" id="SM00240">
    <property type="entry name" value="FHA"/>
    <property type="match status" value="1"/>
</dbReference>
<dbReference type="CDD" id="cd00060">
    <property type="entry name" value="FHA"/>
    <property type="match status" value="1"/>
</dbReference>
<evidence type="ECO:0000259" key="1">
    <source>
        <dbReference type="PROSITE" id="PS50006"/>
    </source>
</evidence>
<evidence type="ECO:0000313" key="2">
    <source>
        <dbReference type="EMBL" id="NMG44786.1"/>
    </source>
</evidence>
<name>A0ABX1Q210_9RHOO</name>
<keyword evidence="3" id="KW-1185">Reference proteome</keyword>
<accession>A0ABX1Q210</accession>
<dbReference type="SUPFAM" id="SSF49879">
    <property type="entry name" value="SMAD/FHA domain"/>
    <property type="match status" value="1"/>
</dbReference>
<dbReference type="Pfam" id="PF00498">
    <property type="entry name" value="FHA"/>
    <property type="match status" value="1"/>
</dbReference>
<dbReference type="SUPFAM" id="SSF55073">
    <property type="entry name" value="Nucleotide cyclase"/>
    <property type="match status" value="1"/>
</dbReference>
<dbReference type="EMBL" id="WTVN01000020">
    <property type="protein sequence ID" value="NMG44786.1"/>
    <property type="molecule type" value="Genomic_DNA"/>
</dbReference>
<proteinExistence type="predicted"/>
<organism evidence="2 3">
    <name type="scientific">Aromatoleum toluvorans</name>
    <dbReference type="NCBI Taxonomy" id="92002"/>
    <lineage>
        <taxon>Bacteria</taxon>
        <taxon>Pseudomonadati</taxon>
        <taxon>Pseudomonadota</taxon>
        <taxon>Betaproteobacteria</taxon>
        <taxon>Rhodocyclales</taxon>
        <taxon>Rhodocyclaceae</taxon>
        <taxon>Aromatoleum</taxon>
    </lineage>
</organism>
<gene>
    <name evidence="2" type="ORF">GPA22_13740</name>
</gene>
<feature type="domain" description="FHA" evidence="1">
    <location>
        <begin position="200"/>
        <end position="243"/>
    </location>
</feature>
<comment type="caution">
    <text evidence="2">The sequence shown here is derived from an EMBL/GenBank/DDBJ whole genome shotgun (WGS) entry which is preliminary data.</text>
</comment>
<dbReference type="InterPro" id="IPR008984">
    <property type="entry name" value="SMAD_FHA_dom_sf"/>
</dbReference>
<dbReference type="RefSeq" id="WP_169256641.1">
    <property type="nucleotide sequence ID" value="NZ_WTVN01000020.1"/>
</dbReference>
<dbReference type="Gene3D" id="2.60.200.20">
    <property type="match status" value="1"/>
</dbReference>
<dbReference type="Proteomes" id="UP000623795">
    <property type="component" value="Unassembled WGS sequence"/>
</dbReference>